<organism evidence="1 2">
    <name type="scientific">Cochliobolus carbonum (strain 26-R-13)</name>
    <name type="common">Maize leaf spot fungus</name>
    <name type="synonym">Bipolaris zeicola</name>
    <dbReference type="NCBI Taxonomy" id="930089"/>
    <lineage>
        <taxon>Eukaryota</taxon>
        <taxon>Fungi</taxon>
        <taxon>Dikarya</taxon>
        <taxon>Ascomycota</taxon>
        <taxon>Pezizomycotina</taxon>
        <taxon>Dothideomycetes</taxon>
        <taxon>Pleosporomycetidae</taxon>
        <taxon>Pleosporales</taxon>
        <taxon>Pleosporineae</taxon>
        <taxon>Pleosporaceae</taxon>
        <taxon>Bipolaris</taxon>
    </lineage>
</organism>
<dbReference type="Proteomes" id="UP000053841">
    <property type="component" value="Unassembled WGS sequence"/>
</dbReference>
<evidence type="ECO:0000313" key="2">
    <source>
        <dbReference type="Proteomes" id="UP000053841"/>
    </source>
</evidence>
<proteinExistence type="predicted"/>
<feature type="non-terminal residue" evidence="1">
    <location>
        <position position="1"/>
    </location>
</feature>
<gene>
    <name evidence="1" type="ORF">COCCADRAFT_90675</name>
</gene>
<keyword evidence="2" id="KW-1185">Reference proteome</keyword>
<dbReference type="HOGENOM" id="CLU_3147134_0_0_1"/>
<sequence>RECTIAYLGRLFAPNSIITPSLLNIVVFHSQSTHLSCGFEYSECGGSHM</sequence>
<dbReference type="RefSeq" id="XP_007710215.1">
    <property type="nucleotide sequence ID" value="XM_007712025.1"/>
</dbReference>
<protein>
    <submittedName>
        <fullName evidence="1">Uncharacterized protein</fullName>
    </submittedName>
</protein>
<name>W6YCW9_COCC2</name>
<dbReference type="AlphaFoldDB" id="W6YCW9"/>
<dbReference type="KEGG" id="bze:COCCADRAFT_90675"/>
<reference evidence="1 2" key="1">
    <citation type="journal article" date="2013" name="PLoS Genet.">
        <title>Comparative genome structure, secondary metabolite, and effector coding capacity across Cochliobolus pathogens.</title>
        <authorList>
            <person name="Condon B.J."/>
            <person name="Leng Y."/>
            <person name="Wu D."/>
            <person name="Bushley K.E."/>
            <person name="Ohm R.A."/>
            <person name="Otillar R."/>
            <person name="Martin J."/>
            <person name="Schackwitz W."/>
            <person name="Grimwood J."/>
            <person name="MohdZainudin N."/>
            <person name="Xue C."/>
            <person name="Wang R."/>
            <person name="Manning V.A."/>
            <person name="Dhillon B."/>
            <person name="Tu Z.J."/>
            <person name="Steffenson B.J."/>
            <person name="Salamov A."/>
            <person name="Sun H."/>
            <person name="Lowry S."/>
            <person name="LaButti K."/>
            <person name="Han J."/>
            <person name="Copeland A."/>
            <person name="Lindquist E."/>
            <person name="Barry K."/>
            <person name="Schmutz J."/>
            <person name="Baker S.E."/>
            <person name="Ciuffetti L.M."/>
            <person name="Grigoriev I.V."/>
            <person name="Zhong S."/>
            <person name="Turgeon B.G."/>
        </authorList>
    </citation>
    <scope>NUCLEOTIDE SEQUENCE [LARGE SCALE GENOMIC DNA]</scope>
    <source>
        <strain evidence="1 2">26-R-13</strain>
    </source>
</reference>
<accession>W6YCW9</accession>
<dbReference type="GeneID" id="19153020"/>
<evidence type="ECO:0000313" key="1">
    <source>
        <dbReference type="EMBL" id="EUC35498.1"/>
    </source>
</evidence>
<dbReference type="EMBL" id="KI964574">
    <property type="protein sequence ID" value="EUC35498.1"/>
    <property type="molecule type" value="Genomic_DNA"/>
</dbReference>